<dbReference type="KEGG" id="aly:9305116"/>
<reference evidence="2" key="1">
    <citation type="journal article" date="2011" name="Nat. Genet.">
        <title>The Arabidopsis lyrata genome sequence and the basis of rapid genome size change.</title>
        <authorList>
            <person name="Hu T.T."/>
            <person name="Pattyn P."/>
            <person name="Bakker E.G."/>
            <person name="Cao J."/>
            <person name="Cheng J.-F."/>
            <person name="Clark R.M."/>
            <person name="Fahlgren N."/>
            <person name="Fawcett J.A."/>
            <person name="Grimwood J."/>
            <person name="Gundlach H."/>
            <person name="Haberer G."/>
            <person name="Hollister J.D."/>
            <person name="Ossowski S."/>
            <person name="Ottilar R.P."/>
            <person name="Salamov A.A."/>
            <person name="Schneeberger K."/>
            <person name="Spannagl M."/>
            <person name="Wang X."/>
            <person name="Yang L."/>
            <person name="Nasrallah M.E."/>
            <person name="Bergelson J."/>
            <person name="Carrington J.C."/>
            <person name="Gaut B.S."/>
            <person name="Schmutz J."/>
            <person name="Mayer K.F.X."/>
            <person name="Van de Peer Y."/>
            <person name="Grigoriev I.V."/>
            <person name="Nordborg M."/>
            <person name="Weigel D."/>
            <person name="Guo Y.-L."/>
        </authorList>
    </citation>
    <scope>NUCLEOTIDE SEQUENCE [LARGE SCALE GENOMIC DNA]</scope>
    <source>
        <strain evidence="2">cv. MN47</strain>
    </source>
</reference>
<accession>D7MBP6</accession>
<protein>
    <submittedName>
        <fullName evidence="1">Predicted protein</fullName>
    </submittedName>
</protein>
<organism evidence="2">
    <name type="scientific">Arabidopsis lyrata subsp. lyrata</name>
    <name type="common">Lyre-leaved rock-cress</name>
    <dbReference type="NCBI Taxonomy" id="81972"/>
    <lineage>
        <taxon>Eukaryota</taxon>
        <taxon>Viridiplantae</taxon>
        <taxon>Streptophyta</taxon>
        <taxon>Embryophyta</taxon>
        <taxon>Tracheophyta</taxon>
        <taxon>Spermatophyta</taxon>
        <taxon>Magnoliopsida</taxon>
        <taxon>eudicotyledons</taxon>
        <taxon>Gunneridae</taxon>
        <taxon>Pentapetalae</taxon>
        <taxon>rosids</taxon>
        <taxon>malvids</taxon>
        <taxon>Brassicales</taxon>
        <taxon>Brassicaceae</taxon>
        <taxon>Camelineae</taxon>
        <taxon>Arabidopsis</taxon>
    </lineage>
</organism>
<keyword evidence="2" id="KW-1185">Reference proteome</keyword>
<dbReference type="Proteomes" id="UP000008694">
    <property type="component" value="Unassembled WGS sequence"/>
</dbReference>
<dbReference type="Gramene" id="Al_scaffold_0007_433">
    <property type="protein sequence ID" value="Al_scaffold_0007_433"/>
    <property type="gene ID" value="Al_scaffold_0007_433"/>
</dbReference>
<gene>
    <name evidence="1" type="ORF">ARALYDRAFT_656378</name>
</gene>
<dbReference type="OrthoDB" id="10251230at2759"/>
<evidence type="ECO:0000313" key="1">
    <source>
        <dbReference type="EMBL" id="EFH45304.1"/>
    </source>
</evidence>
<name>D7MBP6_ARALL</name>
<sequence>MALNLRQKQTECLTRMLNPSGNASKEVSYKILIYDEFCKNILAPLFHVKDLLKQRVTLRLLIDKDRKVDKDQIDIDLSDSFLFFQI</sequence>
<dbReference type="EMBL" id="GL348719">
    <property type="protein sequence ID" value="EFH45304.1"/>
    <property type="molecule type" value="Genomic_DNA"/>
</dbReference>
<dbReference type="eggNOG" id="KOG1301">
    <property type="taxonomic scope" value="Eukaryota"/>
</dbReference>
<proteinExistence type="predicted"/>
<dbReference type="AlphaFoldDB" id="D7MBP6"/>
<dbReference type="STRING" id="81972.D7MBP6"/>
<dbReference type="HOGENOM" id="CLU_2500982_0_0_1"/>
<evidence type="ECO:0000313" key="2">
    <source>
        <dbReference type="Proteomes" id="UP000008694"/>
    </source>
</evidence>
<dbReference type="Gene3D" id="3.40.50.2060">
    <property type="match status" value="1"/>
</dbReference>
<dbReference type="SUPFAM" id="SSF56815">
    <property type="entry name" value="Sec1/munc18-like (SM) proteins"/>
    <property type="match status" value="1"/>
</dbReference>
<dbReference type="InterPro" id="IPR043154">
    <property type="entry name" value="Sec-1-like_dom1"/>
</dbReference>
<dbReference type="InterPro" id="IPR036045">
    <property type="entry name" value="Sec1-like_sf"/>
</dbReference>